<dbReference type="GO" id="GO:0005911">
    <property type="term" value="C:cell-cell junction"/>
    <property type="evidence" value="ECO:0000318"/>
    <property type="project" value="GO_Central"/>
</dbReference>
<proteinExistence type="inferred from homology"/>
<dbReference type="InterPro" id="IPR029283">
    <property type="entry name" value="Membrane-bd"/>
</dbReference>
<dbReference type="InterPro" id="IPR052885">
    <property type="entry name" value="Dictyostelium_CAD"/>
</dbReference>
<evidence type="ECO:0000256" key="1">
    <source>
        <dbReference type="ARBA" id="ARBA00004236"/>
    </source>
</evidence>
<organism evidence="9 10">
    <name type="scientific">Dictyostelium purpureum</name>
    <name type="common">Slime mold</name>
    <dbReference type="NCBI Taxonomy" id="5786"/>
    <lineage>
        <taxon>Eukaryota</taxon>
        <taxon>Amoebozoa</taxon>
        <taxon>Evosea</taxon>
        <taxon>Eumycetozoa</taxon>
        <taxon>Dictyostelia</taxon>
        <taxon>Dictyosteliales</taxon>
        <taxon>Dictyosteliaceae</taxon>
        <taxon>Dictyostelium</taxon>
    </lineage>
</organism>
<evidence type="ECO:0000256" key="3">
    <source>
        <dbReference type="ARBA" id="ARBA00022837"/>
    </source>
</evidence>
<keyword evidence="3" id="KW-0106">Calcium</keyword>
<dbReference type="GeneID" id="10504958"/>
<gene>
    <name evidence="9" type="ORF">DICPUDRAFT_84188</name>
</gene>
<dbReference type="KEGG" id="dpp:DICPUDRAFT_84188"/>
<keyword evidence="2" id="KW-1003">Cell membrane</keyword>
<name>F1A1U8_DICPU</name>
<dbReference type="RefSeq" id="XP_003293638.1">
    <property type="nucleotide sequence ID" value="XM_003293590.1"/>
</dbReference>
<accession>F1A1U8</accession>
<evidence type="ECO:0000256" key="7">
    <source>
        <dbReference type="ARBA" id="ARBA00060782"/>
    </source>
</evidence>
<dbReference type="EMBL" id="GL871386">
    <property type="protein sequence ID" value="EGC29840.1"/>
    <property type="molecule type" value="Genomic_DNA"/>
</dbReference>
<feature type="domain" description="Calcium-dependent cell adhesion molecule 1 membrane-binding" evidence="8">
    <location>
        <begin position="120"/>
        <end position="217"/>
    </location>
</feature>
<evidence type="ECO:0000256" key="2">
    <source>
        <dbReference type="ARBA" id="ARBA00022475"/>
    </source>
</evidence>
<reference evidence="10" key="1">
    <citation type="journal article" date="2011" name="Genome Biol.">
        <title>Comparative genomics of the social amoebae Dictyostelium discoideum and Dictyostelium purpureum.</title>
        <authorList>
            <consortium name="US DOE Joint Genome Institute (JGI-PGF)"/>
            <person name="Sucgang R."/>
            <person name="Kuo A."/>
            <person name="Tian X."/>
            <person name="Salerno W."/>
            <person name="Parikh A."/>
            <person name="Feasley C.L."/>
            <person name="Dalin E."/>
            <person name="Tu H."/>
            <person name="Huang E."/>
            <person name="Barry K."/>
            <person name="Lindquist E."/>
            <person name="Shapiro H."/>
            <person name="Bruce D."/>
            <person name="Schmutz J."/>
            <person name="Salamov A."/>
            <person name="Fey P."/>
            <person name="Gaudet P."/>
            <person name="Anjard C."/>
            <person name="Babu M.M."/>
            <person name="Basu S."/>
            <person name="Bushmanova Y."/>
            <person name="van der Wel H."/>
            <person name="Katoh-Kurasawa M."/>
            <person name="Dinh C."/>
            <person name="Coutinho P.M."/>
            <person name="Saito T."/>
            <person name="Elias M."/>
            <person name="Schaap P."/>
            <person name="Kay R.R."/>
            <person name="Henrissat B."/>
            <person name="Eichinger L."/>
            <person name="Rivero F."/>
            <person name="Putnam N.H."/>
            <person name="West C.M."/>
            <person name="Loomis W.F."/>
            <person name="Chisholm R.L."/>
            <person name="Shaulsky G."/>
            <person name="Strassmann J.E."/>
            <person name="Queller D.C."/>
            <person name="Kuspa A."/>
            <person name="Grigoriev I.V."/>
        </authorList>
    </citation>
    <scope>NUCLEOTIDE SEQUENCE [LARGE SCALE GENOMIC DNA]</scope>
    <source>
        <strain evidence="10">QSDP1</strain>
    </source>
</reference>
<dbReference type="PANTHER" id="PTHR38083">
    <property type="entry name" value="CALCIUM-DEPENDENT CELL ADHESION MOLECULE 1-RELATED"/>
    <property type="match status" value="1"/>
</dbReference>
<dbReference type="Pfam" id="PF14564">
    <property type="entry name" value="Membrane_bind"/>
    <property type="match status" value="1"/>
</dbReference>
<dbReference type="PANTHER" id="PTHR38083:SF1">
    <property type="entry name" value="CALCIUM-DEPENDENT CELL ADHESION MOLECULE 1-RELATED"/>
    <property type="match status" value="1"/>
</dbReference>
<evidence type="ECO:0000313" key="10">
    <source>
        <dbReference type="Proteomes" id="UP000001064"/>
    </source>
</evidence>
<evidence type="ECO:0000256" key="4">
    <source>
        <dbReference type="ARBA" id="ARBA00022889"/>
    </source>
</evidence>
<sequence length="218" mass="25158">MSTMATNNNNSENLGFNKKDEMIYATLYPNDNNEDSALTIFTDTSKTNEKTHYKRCFVSKDTILLVWTDNNFNPRDDDDLSKGKYLVFNPNSCNILPENQFKFKVKEIEKNTFFANIKLQSSKKQYSLSITPLECDIQTYQSGNDYAPLIIHTLHEDEFVDCQISLKDSTGSVITHGKIFFKYNHNDGIVDYNEAIGFPEKLQINCFDKNCFIFVVNE</sequence>
<dbReference type="InParanoid" id="F1A1U8"/>
<comment type="subcellular location">
    <subcellularLocation>
        <location evidence="1">Cell membrane</location>
    </subcellularLocation>
</comment>
<dbReference type="VEuPathDB" id="AmoebaDB:DICPUDRAFT_84188"/>
<protein>
    <recommendedName>
        <fullName evidence="8">Calcium-dependent cell adhesion molecule 1 membrane-binding domain-containing protein</fullName>
    </recommendedName>
</protein>
<dbReference type="Proteomes" id="UP000001064">
    <property type="component" value="Unassembled WGS sequence"/>
</dbReference>
<dbReference type="GO" id="GO:0005509">
    <property type="term" value="F:calcium ion binding"/>
    <property type="evidence" value="ECO:0000318"/>
    <property type="project" value="GO_Central"/>
</dbReference>
<keyword evidence="4" id="KW-0130">Cell adhesion</keyword>
<comment type="function">
    <text evidence="6">Mediates calcium-dependent cell-cell adhesion during the early stage of development.</text>
</comment>
<keyword evidence="10" id="KW-1185">Reference proteome</keyword>
<dbReference type="GO" id="GO:0005516">
    <property type="term" value="F:calmodulin binding"/>
    <property type="evidence" value="ECO:0000318"/>
    <property type="project" value="GO_Central"/>
</dbReference>
<keyword evidence="5" id="KW-0472">Membrane</keyword>
<dbReference type="GO" id="GO:0016339">
    <property type="term" value="P:calcium-dependent cell-cell adhesion via plasma membrane cell adhesion molecules"/>
    <property type="evidence" value="ECO:0000318"/>
    <property type="project" value="GO_Central"/>
</dbReference>
<evidence type="ECO:0000256" key="5">
    <source>
        <dbReference type="ARBA" id="ARBA00023136"/>
    </source>
</evidence>
<dbReference type="Gene3D" id="2.60.40.1720">
    <property type="entry name" value="Calcium-dependent cell adhesion molecule-1"/>
    <property type="match status" value="1"/>
</dbReference>
<comment type="similarity">
    <text evidence="7">Belongs to the Dictyostelium CAD family.</text>
</comment>
<evidence type="ECO:0000259" key="8">
    <source>
        <dbReference type="Pfam" id="PF14564"/>
    </source>
</evidence>
<evidence type="ECO:0000256" key="6">
    <source>
        <dbReference type="ARBA" id="ARBA00053150"/>
    </source>
</evidence>
<dbReference type="GO" id="GO:0009897">
    <property type="term" value="C:external side of plasma membrane"/>
    <property type="evidence" value="ECO:0000318"/>
    <property type="project" value="GO_Central"/>
</dbReference>
<dbReference type="AlphaFoldDB" id="F1A1U8"/>
<evidence type="ECO:0000313" key="9">
    <source>
        <dbReference type="EMBL" id="EGC29840.1"/>
    </source>
</evidence>
<dbReference type="InterPro" id="IPR038423">
    <property type="entry name" value="CAD_C_sf"/>
</dbReference>
<dbReference type="FunFam" id="2.60.40.1720:FF:000001">
    <property type="entry name" value="Calcium-dependent cell adhesion molecule 1"/>
    <property type="match status" value="1"/>
</dbReference>